<evidence type="ECO:0000256" key="24">
    <source>
        <dbReference type="ARBA" id="ARBA00072040"/>
    </source>
</evidence>
<evidence type="ECO:0000256" key="27">
    <source>
        <dbReference type="SAM" id="SignalP"/>
    </source>
</evidence>
<comment type="similarity">
    <text evidence="3">Belongs to the protein kinase superfamily. Ser/Thr protein kinase family.</text>
</comment>
<dbReference type="InterPro" id="IPR017441">
    <property type="entry name" value="Protein_kinase_ATP_BS"/>
</dbReference>
<dbReference type="GO" id="GO:0099402">
    <property type="term" value="P:plant organ development"/>
    <property type="evidence" value="ECO:0007669"/>
    <property type="project" value="UniProtKB-ARBA"/>
</dbReference>
<keyword evidence="5" id="KW-1003">Cell membrane</keyword>
<evidence type="ECO:0000256" key="11">
    <source>
        <dbReference type="ARBA" id="ARBA00022729"/>
    </source>
</evidence>
<evidence type="ECO:0000313" key="29">
    <source>
        <dbReference type="EMBL" id="GJM97731.1"/>
    </source>
</evidence>
<keyword evidence="13 25" id="KW-0547">Nucleotide-binding</keyword>
<dbReference type="SMART" id="SM00220">
    <property type="entry name" value="S_TKc"/>
    <property type="match status" value="1"/>
</dbReference>
<evidence type="ECO:0000256" key="14">
    <source>
        <dbReference type="ARBA" id="ARBA00022777"/>
    </source>
</evidence>
<dbReference type="Gene3D" id="3.80.10.10">
    <property type="entry name" value="Ribonuclease Inhibitor"/>
    <property type="match status" value="3"/>
</dbReference>
<comment type="subcellular location">
    <subcellularLocation>
        <location evidence="1">Cell membrane</location>
        <topology evidence="1">Single-pass membrane protein</topology>
    </subcellularLocation>
    <subcellularLocation>
        <location evidence="2">Endoplasmic reticulum membrane</location>
        <topology evidence="2">Single-pass membrane protein</topology>
    </subcellularLocation>
</comment>
<keyword evidence="9" id="KW-0808">Transferase</keyword>
<dbReference type="PANTHER" id="PTHR48053">
    <property type="entry name" value="LEUCINE RICH REPEAT FAMILY PROTEIN, EXPRESSED"/>
    <property type="match status" value="1"/>
</dbReference>
<dbReference type="FunFam" id="3.80.10.10:FF:000400">
    <property type="entry name" value="Nuclear pore complex protein NUP107"/>
    <property type="match status" value="1"/>
</dbReference>
<evidence type="ECO:0000256" key="5">
    <source>
        <dbReference type="ARBA" id="ARBA00022475"/>
    </source>
</evidence>
<dbReference type="PROSITE" id="PS00108">
    <property type="entry name" value="PROTEIN_KINASE_ST"/>
    <property type="match status" value="1"/>
</dbReference>
<keyword evidence="10 26" id="KW-0812">Transmembrane</keyword>
<dbReference type="SMART" id="SM00369">
    <property type="entry name" value="LRR_TYP"/>
    <property type="match status" value="9"/>
</dbReference>
<evidence type="ECO:0000256" key="16">
    <source>
        <dbReference type="ARBA" id="ARBA00022989"/>
    </source>
</evidence>
<feature type="chain" id="PRO_5043428015" description="Receptor kinase-like protein Xa21" evidence="27">
    <location>
        <begin position="31"/>
        <end position="1063"/>
    </location>
</feature>
<protein>
    <recommendedName>
        <fullName evidence="24">Receptor kinase-like protein Xa21</fullName>
        <ecNumber evidence="4">2.7.11.1</ecNumber>
    </recommendedName>
</protein>
<keyword evidence="16 26" id="KW-1133">Transmembrane helix</keyword>
<dbReference type="InterPro" id="IPR003591">
    <property type="entry name" value="Leu-rich_rpt_typical-subtyp"/>
</dbReference>
<feature type="signal peptide" evidence="27">
    <location>
        <begin position="1"/>
        <end position="30"/>
    </location>
</feature>
<comment type="caution">
    <text evidence="29">The sequence shown here is derived from an EMBL/GenBank/DDBJ whole genome shotgun (WGS) entry which is preliminary data.</text>
</comment>
<evidence type="ECO:0000256" key="17">
    <source>
        <dbReference type="ARBA" id="ARBA00023136"/>
    </source>
</evidence>
<evidence type="ECO:0000256" key="3">
    <source>
        <dbReference type="ARBA" id="ARBA00008684"/>
    </source>
</evidence>
<dbReference type="InterPro" id="IPR001245">
    <property type="entry name" value="Ser-Thr/Tyr_kinase_cat_dom"/>
</dbReference>
<dbReference type="Gene3D" id="1.10.510.10">
    <property type="entry name" value="Transferase(Phosphotransferase) domain 1"/>
    <property type="match status" value="1"/>
</dbReference>
<gene>
    <name evidence="29" type="primary">ga14680</name>
    <name evidence="29" type="ORF">PR202_ga14680</name>
</gene>
<dbReference type="AlphaFoldDB" id="A0AAV5CIA1"/>
<keyword evidence="8" id="KW-0433">Leucine-rich repeat</keyword>
<dbReference type="GO" id="GO:0005789">
    <property type="term" value="C:endoplasmic reticulum membrane"/>
    <property type="evidence" value="ECO:0007669"/>
    <property type="project" value="UniProtKB-SubCell"/>
</dbReference>
<dbReference type="PRINTS" id="PR00019">
    <property type="entry name" value="LEURICHRPT"/>
</dbReference>
<name>A0AAV5CIA1_ELECO</name>
<reference evidence="29" key="1">
    <citation type="journal article" date="2018" name="DNA Res.">
        <title>Multiple hybrid de novo genome assembly of finger millet, an orphan allotetraploid crop.</title>
        <authorList>
            <person name="Hatakeyama M."/>
            <person name="Aluri S."/>
            <person name="Balachadran M.T."/>
            <person name="Sivarajan S.R."/>
            <person name="Patrignani A."/>
            <person name="Gruter S."/>
            <person name="Poveda L."/>
            <person name="Shimizu-Inatsugi R."/>
            <person name="Baeten J."/>
            <person name="Francoijs K.J."/>
            <person name="Nataraja K.N."/>
            <person name="Reddy Y.A.N."/>
            <person name="Phadnis S."/>
            <person name="Ravikumar R.L."/>
            <person name="Schlapbach R."/>
            <person name="Sreeman S.M."/>
            <person name="Shimizu K.K."/>
        </authorList>
    </citation>
    <scope>NUCLEOTIDE SEQUENCE</scope>
</reference>
<reference evidence="29" key="2">
    <citation type="submission" date="2021-12" db="EMBL/GenBank/DDBJ databases">
        <title>Resequencing data analysis of finger millet.</title>
        <authorList>
            <person name="Hatakeyama M."/>
            <person name="Aluri S."/>
            <person name="Balachadran M.T."/>
            <person name="Sivarajan S.R."/>
            <person name="Poveda L."/>
            <person name="Shimizu-Inatsugi R."/>
            <person name="Schlapbach R."/>
            <person name="Sreeman S.M."/>
            <person name="Shimizu K.K."/>
        </authorList>
    </citation>
    <scope>NUCLEOTIDE SEQUENCE</scope>
</reference>
<evidence type="ECO:0000256" key="12">
    <source>
        <dbReference type="ARBA" id="ARBA00022737"/>
    </source>
</evidence>
<organism evidence="29 30">
    <name type="scientific">Eleusine coracana subsp. coracana</name>
    <dbReference type="NCBI Taxonomy" id="191504"/>
    <lineage>
        <taxon>Eukaryota</taxon>
        <taxon>Viridiplantae</taxon>
        <taxon>Streptophyta</taxon>
        <taxon>Embryophyta</taxon>
        <taxon>Tracheophyta</taxon>
        <taxon>Spermatophyta</taxon>
        <taxon>Magnoliopsida</taxon>
        <taxon>Liliopsida</taxon>
        <taxon>Poales</taxon>
        <taxon>Poaceae</taxon>
        <taxon>PACMAD clade</taxon>
        <taxon>Chloridoideae</taxon>
        <taxon>Cynodonteae</taxon>
        <taxon>Eleusininae</taxon>
        <taxon>Eleusine</taxon>
    </lineage>
</organism>
<keyword evidence="15 25" id="KW-0067">ATP-binding</keyword>
<evidence type="ECO:0000256" key="26">
    <source>
        <dbReference type="SAM" id="Phobius"/>
    </source>
</evidence>
<dbReference type="InterPro" id="IPR000719">
    <property type="entry name" value="Prot_kinase_dom"/>
</dbReference>
<evidence type="ECO:0000256" key="6">
    <source>
        <dbReference type="ARBA" id="ARBA00022527"/>
    </source>
</evidence>
<dbReference type="InterPro" id="IPR013210">
    <property type="entry name" value="LRR_N_plant-typ"/>
</dbReference>
<dbReference type="SUPFAM" id="SSF52047">
    <property type="entry name" value="RNI-like"/>
    <property type="match status" value="1"/>
</dbReference>
<keyword evidence="17 26" id="KW-0472">Membrane</keyword>
<keyword evidence="18" id="KW-0675">Receptor</keyword>
<evidence type="ECO:0000256" key="21">
    <source>
        <dbReference type="ARBA" id="ARBA00048679"/>
    </source>
</evidence>
<dbReference type="Proteomes" id="UP001054889">
    <property type="component" value="Unassembled WGS sequence"/>
</dbReference>
<evidence type="ECO:0000313" key="30">
    <source>
        <dbReference type="Proteomes" id="UP001054889"/>
    </source>
</evidence>
<dbReference type="InterPro" id="IPR051716">
    <property type="entry name" value="Plant_RL_S/T_kinase"/>
</dbReference>
<evidence type="ECO:0000256" key="10">
    <source>
        <dbReference type="ARBA" id="ARBA00022692"/>
    </source>
</evidence>
<dbReference type="GO" id="GO:0005886">
    <property type="term" value="C:plasma membrane"/>
    <property type="evidence" value="ECO:0007669"/>
    <property type="project" value="UniProtKB-SubCell"/>
</dbReference>
<dbReference type="GO" id="GO:0005524">
    <property type="term" value="F:ATP binding"/>
    <property type="evidence" value="ECO:0007669"/>
    <property type="project" value="UniProtKB-UniRule"/>
</dbReference>
<comment type="function">
    <text evidence="23">The processed protein kinase Xa21 chain released by protein cleavage after X.oryzae pv. oryzae protein Ax21 detection translocates into the nucleus where it can bind and regulate WRKY62, a transcription factor. Confers resistance to the bacterial pathogen X.oryzae pv. oryzae (Xoo).</text>
</comment>
<feature type="binding site" evidence="25">
    <location>
        <position position="777"/>
    </location>
    <ligand>
        <name>ATP</name>
        <dbReference type="ChEBI" id="CHEBI:30616"/>
    </ligand>
</feature>
<evidence type="ECO:0000256" key="25">
    <source>
        <dbReference type="PROSITE-ProRule" id="PRU10141"/>
    </source>
</evidence>
<dbReference type="Pfam" id="PF08263">
    <property type="entry name" value="LRRNT_2"/>
    <property type="match status" value="1"/>
</dbReference>
<evidence type="ECO:0000256" key="13">
    <source>
        <dbReference type="ARBA" id="ARBA00022741"/>
    </source>
</evidence>
<evidence type="ECO:0000256" key="18">
    <source>
        <dbReference type="ARBA" id="ARBA00023170"/>
    </source>
</evidence>
<keyword evidence="14" id="KW-0418">Kinase</keyword>
<evidence type="ECO:0000256" key="19">
    <source>
        <dbReference type="ARBA" id="ARBA00023180"/>
    </source>
</evidence>
<evidence type="ECO:0000256" key="9">
    <source>
        <dbReference type="ARBA" id="ARBA00022679"/>
    </source>
</evidence>
<dbReference type="FunFam" id="3.80.10.10:FF:000233">
    <property type="entry name" value="Leucine-rich repeat receptor-like protein kinase TDR"/>
    <property type="match status" value="1"/>
</dbReference>
<comment type="catalytic activity">
    <reaction evidence="20">
        <text>L-threonyl-[protein] + ATP = O-phospho-L-threonyl-[protein] + ADP + H(+)</text>
        <dbReference type="Rhea" id="RHEA:46608"/>
        <dbReference type="Rhea" id="RHEA-COMP:11060"/>
        <dbReference type="Rhea" id="RHEA-COMP:11605"/>
        <dbReference type="ChEBI" id="CHEBI:15378"/>
        <dbReference type="ChEBI" id="CHEBI:30013"/>
        <dbReference type="ChEBI" id="CHEBI:30616"/>
        <dbReference type="ChEBI" id="CHEBI:61977"/>
        <dbReference type="ChEBI" id="CHEBI:456216"/>
        <dbReference type="EC" id="2.7.11.1"/>
    </reaction>
</comment>
<dbReference type="GO" id="GO:0004674">
    <property type="term" value="F:protein serine/threonine kinase activity"/>
    <property type="evidence" value="ECO:0007669"/>
    <property type="project" value="UniProtKB-KW"/>
</dbReference>
<dbReference type="GO" id="GO:0009791">
    <property type="term" value="P:post-embryonic development"/>
    <property type="evidence" value="ECO:0007669"/>
    <property type="project" value="UniProtKB-ARBA"/>
</dbReference>
<dbReference type="FunFam" id="3.80.10.10:FF:000095">
    <property type="entry name" value="LRR receptor-like serine/threonine-protein kinase GSO1"/>
    <property type="match status" value="1"/>
</dbReference>
<evidence type="ECO:0000256" key="4">
    <source>
        <dbReference type="ARBA" id="ARBA00012513"/>
    </source>
</evidence>
<evidence type="ECO:0000256" key="8">
    <source>
        <dbReference type="ARBA" id="ARBA00022614"/>
    </source>
</evidence>
<dbReference type="InterPro" id="IPR008271">
    <property type="entry name" value="Ser/Thr_kinase_AS"/>
</dbReference>
<dbReference type="EMBL" id="BQKI01000007">
    <property type="protein sequence ID" value="GJM97731.1"/>
    <property type="molecule type" value="Genomic_DNA"/>
</dbReference>
<dbReference type="FunFam" id="3.30.200.20:FF:000432">
    <property type="entry name" value="LRR receptor-like serine/threonine-protein kinase EFR"/>
    <property type="match status" value="1"/>
</dbReference>
<dbReference type="Gene3D" id="3.30.200.20">
    <property type="entry name" value="Phosphorylase Kinase, domain 1"/>
    <property type="match status" value="1"/>
</dbReference>
<keyword evidence="19" id="KW-0325">Glycoprotein</keyword>
<dbReference type="PROSITE" id="PS50011">
    <property type="entry name" value="PROTEIN_KINASE_DOM"/>
    <property type="match status" value="1"/>
</dbReference>
<evidence type="ECO:0000256" key="23">
    <source>
        <dbReference type="ARBA" id="ARBA00056628"/>
    </source>
</evidence>
<keyword evidence="30" id="KW-1185">Reference proteome</keyword>
<dbReference type="InterPro" id="IPR011009">
    <property type="entry name" value="Kinase-like_dom_sf"/>
</dbReference>
<dbReference type="Pfam" id="PF13855">
    <property type="entry name" value="LRR_8"/>
    <property type="match status" value="2"/>
</dbReference>
<keyword evidence="11 27" id="KW-0732">Signal</keyword>
<dbReference type="PANTHER" id="PTHR48053:SF151">
    <property type="entry name" value="OS02G0216000 PROTEIN"/>
    <property type="match status" value="1"/>
</dbReference>
<dbReference type="SUPFAM" id="SSF56112">
    <property type="entry name" value="Protein kinase-like (PK-like)"/>
    <property type="match status" value="1"/>
</dbReference>
<evidence type="ECO:0000259" key="28">
    <source>
        <dbReference type="PROSITE" id="PS50011"/>
    </source>
</evidence>
<dbReference type="EC" id="2.7.11.1" evidence="4"/>
<sequence length="1063" mass="112422">MHASMAPPVTRAVLGLFMAVVLLWIQLAAADTDGDALLAFKAGVTDSTGALDSWNATTPLCQWAGVTCTAGRVTSLDVSERRLTGTLSPAIGNLTHLEVLNLTRNGVSGRVPASLGRLRRLSYLSLCDNAFSGAIPDALRNCTGLSIAFLNNNEFTGGVPDWLGGAWPNLTVLRLGTNQLSGRIPASIANLTQLYRLELDQNLLEGTVPADLERLTSLLFFSVYQNRLSGEVPPFLFNMSSLVGLALADNAFEGTLPSDAGAGWPNLQYLIIGGNRLTGPIPASLAQASNLTVLSLANNSFTGRVPPAIGRLCLQVLQLSNNELEATDDAGGWEFLEGLTNCGALFEISLDGNRFSGAMPGSIARLSPQLGVLVLGGNGISGAIPPGIGNIVGLQMLDLSSNLLSGVIPDGIGKLENLQGLRLQQNNLAGPVPSSIGNLGQLLRLDLSDNLLNGSIPPSLGKLQQLNLLNLSGNELTGHVPGELFTLSTLSSAMDLSNNRLDGVIPGDVGRLVKLALLAVSGNRFSGEVPSELGNCASLEFLDLDSNLFTGSIPSSLRRLKGLRRLNLTSNRLSGTIPPDLAQISGLQELYLSRNDLSGGIPAELGNMSSLTELDLSYNHLDGPVPARGGVFANATGFRVAGNGALCGGATSLRLPPCPPPPSSTGSTRRRHHVFLIKIALPVIAGAALCVAALLALLYRRNKRRRRKSRIADTAARSVLNCNSYPRVSYADLARATDNFARDNLVGAGKYGSVYRGTLSLKTKGSSVHEDVVVAVKVFDLAQLGACNTFVSEIEALRSVKHRNLINIVTCCSSIDADGNDFRALVFDFMPNYSLHRWLHPSFVDAKKGRVLTMVQRFDIAVDVADALNYLHNSCTPPIIHCDLKPSNVLLADDMTACIGDFGLAKLILDPGCHAVQSSESTIGIRGTVGYVAPEYGTSGNVSTNGDVYSFGVVLLEIFVGKAPTDDAFGDGLTLPEFVGAAFPDQIEQILDPALLPIPDSSDASISVSEESQACVTVRDCLVSAISVGLGCCRQTPYQRMSMRDAAVELRLIRDACLRACGQ</sequence>
<dbReference type="InterPro" id="IPR001611">
    <property type="entry name" value="Leu-rich_rpt"/>
</dbReference>
<dbReference type="InterPro" id="IPR032675">
    <property type="entry name" value="LRR_dom_sf"/>
</dbReference>
<evidence type="ECO:0000256" key="22">
    <source>
        <dbReference type="ARBA" id="ARBA00054320"/>
    </source>
</evidence>
<accession>A0AAV5CIA1</accession>
<feature type="domain" description="Protein kinase" evidence="28">
    <location>
        <begin position="740"/>
        <end position="1016"/>
    </location>
</feature>
<dbReference type="Pfam" id="PF00560">
    <property type="entry name" value="LRR_1"/>
    <property type="match status" value="6"/>
</dbReference>
<evidence type="ECO:0000256" key="2">
    <source>
        <dbReference type="ARBA" id="ARBA00004389"/>
    </source>
</evidence>
<evidence type="ECO:0000256" key="1">
    <source>
        <dbReference type="ARBA" id="ARBA00004162"/>
    </source>
</evidence>
<evidence type="ECO:0000256" key="7">
    <source>
        <dbReference type="ARBA" id="ARBA00022553"/>
    </source>
</evidence>
<dbReference type="FunFam" id="1.10.510.10:FF:000358">
    <property type="entry name" value="Putative leucine-rich repeat receptor-like serine/threonine-protein kinase"/>
    <property type="match status" value="1"/>
</dbReference>
<evidence type="ECO:0000256" key="15">
    <source>
        <dbReference type="ARBA" id="ARBA00022840"/>
    </source>
</evidence>
<keyword evidence="7" id="KW-0597">Phosphoprotein</keyword>
<keyword evidence="12" id="KW-0677">Repeat</keyword>
<dbReference type="PROSITE" id="PS00107">
    <property type="entry name" value="PROTEIN_KINASE_ATP"/>
    <property type="match status" value="1"/>
</dbReference>
<keyword evidence="6" id="KW-0723">Serine/threonine-protein kinase</keyword>
<dbReference type="Pfam" id="PF07714">
    <property type="entry name" value="PK_Tyr_Ser-Thr"/>
    <property type="match status" value="1"/>
</dbReference>
<feature type="transmembrane region" description="Helical" evidence="26">
    <location>
        <begin position="675"/>
        <end position="699"/>
    </location>
</feature>
<comment type="function">
    <text evidence="22">Receptor kinase that detects X.oryzae pv. oryzae protein Ax21 to promote innate immunity. Following X.oryzae pv. oryzae protein Ax21 detection, undergoes cleavage, releasing the processed protein kinase Xa21 chain.</text>
</comment>
<evidence type="ECO:0000256" key="20">
    <source>
        <dbReference type="ARBA" id="ARBA00047899"/>
    </source>
</evidence>
<proteinExistence type="inferred from homology"/>
<dbReference type="SUPFAM" id="SSF52058">
    <property type="entry name" value="L domain-like"/>
    <property type="match status" value="1"/>
</dbReference>
<dbReference type="GO" id="GO:0009653">
    <property type="term" value="P:anatomical structure morphogenesis"/>
    <property type="evidence" value="ECO:0007669"/>
    <property type="project" value="UniProtKB-ARBA"/>
</dbReference>
<comment type="catalytic activity">
    <reaction evidence="21">
        <text>L-seryl-[protein] + ATP = O-phospho-L-seryl-[protein] + ADP + H(+)</text>
        <dbReference type="Rhea" id="RHEA:17989"/>
        <dbReference type="Rhea" id="RHEA-COMP:9863"/>
        <dbReference type="Rhea" id="RHEA-COMP:11604"/>
        <dbReference type="ChEBI" id="CHEBI:15378"/>
        <dbReference type="ChEBI" id="CHEBI:29999"/>
        <dbReference type="ChEBI" id="CHEBI:30616"/>
        <dbReference type="ChEBI" id="CHEBI:83421"/>
        <dbReference type="ChEBI" id="CHEBI:456216"/>
        <dbReference type="EC" id="2.7.11.1"/>
    </reaction>
</comment>